<protein>
    <submittedName>
        <fullName evidence="2">PorV/PorQ family protein</fullName>
    </submittedName>
</protein>
<comment type="caution">
    <text evidence="2">The sequence shown here is derived from an EMBL/GenBank/DDBJ whole genome shotgun (WGS) entry which is preliminary data.</text>
</comment>
<dbReference type="AlphaFoldDB" id="A0A940DKV9"/>
<dbReference type="NCBIfam" id="NF033709">
    <property type="entry name" value="PorV_fam"/>
    <property type="match status" value="1"/>
</dbReference>
<feature type="signal peptide" evidence="1">
    <location>
        <begin position="1"/>
        <end position="19"/>
    </location>
</feature>
<dbReference type="EMBL" id="JADIMV010000121">
    <property type="protein sequence ID" value="MBO8440381.1"/>
    <property type="molecule type" value="Genomic_DNA"/>
</dbReference>
<evidence type="ECO:0000313" key="2">
    <source>
        <dbReference type="EMBL" id="MBO8440381.1"/>
    </source>
</evidence>
<reference evidence="2" key="1">
    <citation type="submission" date="2020-10" db="EMBL/GenBank/DDBJ databases">
        <authorList>
            <person name="Gilroy R."/>
        </authorList>
    </citation>
    <scope>NUCLEOTIDE SEQUENCE</scope>
    <source>
        <strain evidence="2">3924</strain>
    </source>
</reference>
<reference evidence="2" key="2">
    <citation type="journal article" date="2021" name="PeerJ">
        <title>Extensive microbial diversity within the chicken gut microbiome revealed by metagenomics and culture.</title>
        <authorList>
            <person name="Gilroy R."/>
            <person name="Ravi A."/>
            <person name="Getino M."/>
            <person name="Pursley I."/>
            <person name="Horton D.L."/>
            <person name="Alikhan N.F."/>
            <person name="Baker D."/>
            <person name="Gharbi K."/>
            <person name="Hall N."/>
            <person name="Watson M."/>
            <person name="Adriaenssens E.M."/>
            <person name="Foster-Nyarko E."/>
            <person name="Jarju S."/>
            <person name="Secka A."/>
            <person name="Antonio M."/>
            <person name="Oren A."/>
            <person name="Chaudhuri R.R."/>
            <person name="La Ragione R."/>
            <person name="Hildebrand F."/>
            <person name="Pallen M.J."/>
        </authorList>
    </citation>
    <scope>NUCLEOTIDE SEQUENCE</scope>
    <source>
        <strain evidence="2">3924</strain>
    </source>
</reference>
<evidence type="ECO:0000256" key="1">
    <source>
        <dbReference type="SAM" id="SignalP"/>
    </source>
</evidence>
<accession>A0A940DKV9</accession>
<evidence type="ECO:0000313" key="3">
    <source>
        <dbReference type="Proteomes" id="UP000712007"/>
    </source>
</evidence>
<sequence>MVYCRLIVISAFICLPLMAAAQAGKDVFQFLNLPTGARQAGFGGSNVSIYDDDLNFVLANPALLSEKTHNMLGINYTNQFADINLGSVLFGRNFGKKNFMAFGIHYIDYGRFLETNEIDEVLGEFTAKDFAVNVIYTRWLSPRWTAGVTMKPIYS</sequence>
<name>A0A940DKV9_9BACT</name>
<dbReference type="Proteomes" id="UP000712007">
    <property type="component" value="Unassembled WGS sequence"/>
</dbReference>
<proteinExistence type="predicted"/>
<feature type="non-terminal residue" evidence="2">
    <location>
        <position position="155"/>
    </location>
</feature>
<feature type="chain" id="PRO_5036898268" evidence="1">
    <location>
        <begin position="20"/>
        <end position="155"/>
    </location>
</feature>
<gene>
    <name evidence="2" type="ORF">IAC51_07000</name>
</gene>
<organism evidence="2 3">
    <name type="scientific">Candidatus Aphodosoma intestinipullorum</name>
    <dbReference type="NCBI Taxonomy" id="2840674"/>
    <lineage>
        <taxon>Bacteria</taxon>
        <taxon>Pseudomonadati</taxon>
        <taxon>Bacteroidota</taxon>
        <taxon>Bacteroidia</taxon>
        <taxon>Bacteroidales</taxon>
        <taxon>Candidatus Aphodosoma</taxon>
    </lineage>
</organism>
<keyword evidence="1" id="KW-0732">Signal</keyword>